<proteinExistence type="predicted"/>
<feature type="transmembrane region" description="Helical" evidence="2">
    <location>
        <begin position="7"/>
        <end position="29"/>
    </location>
</feature>
<evidence type="ECO:0000259" key="3">
    <source>
        <dbReference type="Pfam" id="PF00905"/>
    </source>
</evidence>
<dbReference type="InterPro" id="IPR012338">
    <property type="entry name" value="Beta-lactam/transpept-like"/>
</dbReference>
<keyword evidence="2" id="KW-0472">Membrane</keyword>
<dbReference type="InterPro" id="IPR001460">
    <property type="entry name" value="PCN-bd_Tpept"/>
</dbReference>
<keyword evidence="2" id="KW-0812">Transmembrane</keyword>
<reference evidence="5" key="1">
    <citation type="journal article" date="2019" name="Int. J. Syst. Evol. Microbiol.">
        <title>The Global Catalogue of Microorganisms (GCM) 10K type strain sequencing project: providing services to taxonomists for standard genome sequencing and annotation.</title>
        <authorList>
            <consortium name="The Broad Institute Genomics Platform"/>
            <consortium name="The Broad Institute Genome Sequencing Center for Infectious Disease"/>
            <person name="Wu L."/>
            <person name="Ma J."/>
        </authorList>
    </citation>
    <scope>NUCLEOTIDE SEQUENCE [LARGE SCALE GENOMIC DNA]</scope>
    <source>
        <strain evidence="5">JCM 12696</strain>
    </source>
</reference>
<dbReference type="PANTHER" id="PTHR30627:SF24">
    <property type="entry name" value="PENICILLIN-BINDING PROTEIN 4B"/>
    <property type="match status" value="1"/>
</dbReference>
<dbReference type="Proteomes" id="UP001501371">
    <property type="component" value="Unassembled WGS sequence"/>
</dbReference>
<evidence type="ECO:0000256" key="1">
    <source>
        <dbReference type="SAM" id="MobiDB-lite"/>
    </source>
</evidence>
<accession>A0ABP4FNA9</accession>
<organism evidence="4 5">
    <name type="scientific">Streptomyces hebeiensis</name>
    <dbReference type="NCBI Taxonomy" id="229486"/>
    <lineage>
        <taxon>Bacteria</taxon>
        <taxon>Bacillati</taxon>
        <taxon>Actinomycetota</taxon>
        <taxon>Actinomycetes</taxon>
        <taxon>Kitasatosporales</taxon>
        <taxon>Streptomycetaceae</taxon>
        <taxon>Streptomyces</taxon>
    </lineage>
</organism>
<gene>
    <name evidence="4" type="ORF">GCM10009654_51870</name>
</gene>
<feature type="region of interest" description="Disordered" evidence="1">
    <location>
        <begin position="495"/>
        <end position="519"/>
    </location>
</feature>
<dbReference type="Pfam" id="PF00905">
    <property type="entry name" value="Transpeptidase"/>
    <property type="match status" value="1"/>
</dbReference>
<feature type="domain" description="Penicillin-binding protein transpeptidase" evidence="3">
    <location>
        <begin position="284"/>
        <end position="557"/>
    </location>
</feature>
<protein>
    <submittedName>
        <fullName evidence="4">Penicillin-binding transpeptidase domain-containing protein</fullName>
    </submittedName>
</protein>
<dbReference type="InterPro" id="IPR050515">
    <property type="entry name" value="Beta-lactam/transpept"/>
</dbReference>
<dbReference type="EMBL" id="BAAAKV010000054">
    <property type="protein sequence ID" value="GAA1187884.1"/>
    <property type="molecule type" value="Genomic_DNA"/>
</dbReference>
<evidence type="ECO:0000256" key="2">
    <source>
        <dbReference type="SAM" id="Phobius"/>
    </source>
</evidence>
<dbReference type="Gene3D" id="3.40.710.10">
    <property type="entry name" value="DD-peptidase/beta-lactamase superfamily"/>
    <property type="match status" value="1"/>
</dbReference>
<keyword evidence="2" id="KW-1133">Transmembrane helix</keyword>
<dbReference type="RefSeq" id="WP_344281388.1">
    <property type="nucleotide sequence ID" value="NZ_BAAAKV010000054.1"/>
</dbReference>
<evidence type="ECO:0000313" key="5">
    <source>
        <dbReference type="Proteomes" id="UP001501371"/>
    </source>
</evidence>
<sequence>MRSGAKVAVIGGVFAVVAGGVGYGAYTFLGGESGITATTKSEVRTGPLSAAEIDEAAKGFLTAWADGTDAAEVAQLTNDAVAAGPVISGFREEAHVQDAVITPGPATGTTVPFTVKATVSFKGQSKPWSYESELKVVRGESTGRPLVAWSPSVVHPKLTDNSRLVTGEASNPPIKAVDRSGAELTAEKYPSLAPLLSELRKRYGDKAGGSAGIELVLKGDSGGENGSGSDDGAGDASADAKAGAVADQTLLTLAEGKPGTLETTLDAGVQAAAEKAVKKYSEASAVAVKPSTGEILAVANNRKDGWNAAMLGRQAPGSTMKVMTAALLLEKDLVAADRPAECPKQAMYQGATFQNLDGFDIKGGTFSQSFARSCNTAFIKLIDDTGDDGALAKEAKEVFGIGLNWQTGVPSFDGSVPAGTGSEAAAQYIGQGTVQMNVLNLASVTATAKTGSFKQPVLVSPSLDDREVATASRSLAPGVTDQLRSMMRLTATSGTGAKAMSGLGGDKGAKTGSAEVDGQETSNSWFTGYEDDLAAAAVVQSGGHGGDAAGPLVAAVLGAE</sequence>
<feature type="compositionally biased region" description="Gly residues" evidence="1">
    <location>
        <begin position="221"/>
        <end position="231"/>
    </location>
</feature>
<evidence type="ECO:0000313" key="4">
    <source>
        <dbReference type="EMBL" id="GAA1187884.1"/>
    </source>
</evidence>
<keyword evidence="5" id="KW-1185">Reference proteome</keyword>
<dbReference type="SUPFAM" id="SSF56601">
    <property type="entry name" value="beta-lactamase/transpeptidase-like"/>
    <property type="match status" value="1"/>
</dbReference>
<feature type="region of interest" description="Disordered" evidence="1">
    <location>
        <begin position="221"/>
        <end position="240"/>
    </location>
</feature>
<dbReference type="PANTHER" id="PTHR30627">
    <property type="entry name" value="PEPTIDOGLYCAN D,D-TRANSPEPTIDASE"/>
    <property type="match status" value="1"/>
</dbReference>
<comment type="caution">
    <text evidence="4">The sequence shown here is derived from an EMBL/GenBank/DDBJ whole genome shotgun (WGS) entry which is preliminary data.</text>
</comment>
<name>A0ABP4FNA9_9ACTN</name>